<accession>A0ABY7CPW4</accession>
<keyword evidence="2" id="KW-1133">Transmembrane helix</keyword>
<sequence length="531" mass="57260">MEHRLQDSIGFDQLAWILATLILLSYLLPSILNPDQCWLIHPIILAHQATFSPTRKQSETPTITNSGASPHSLSVTPDRSVKSLYDLLLKAQGKLQQIGLHSIVPQNVSLKTLISNARNHLWSKTKTGNDPDHPQVLILCVDPYLKLVLSLAAATLPMVTMVGAPKLSGTMSVEAKRALEPCLDHLSLVISDLSTDVVQELLGPKLRANCEILSVSDTSGWFQPNETEKAAPVNLSELSKARLRIVHHSTKPEKEPQIFEFTPENLLAGITGSLGLFPLAGKLTAKDTIALEFGEDENIWGCESSIAVAGLYAGADVYFVNGFKHLSECKPTVLAIKAMTAQILAEEIVQLSKLSFLKKLAIGRRLYQVSSGMLGSPLPETNQWVGPKLRAILTNDPISQSSATLIRAGFGASLQRLYVHPVAAGPVLAGQQYDFQFVQPHRPATQAMIPCGPPAVNVECKIVDVPEPALVNHDAWKGKLLVRGPSIGTESASAQQSSGSANQPFYAVAEVAQVLPNGTFLVFSPAVTGDD</sequence>
<dbReference type="GeneID" id="77811922"/>
<dbReference type="RefSeq" id="XP_053022249.1">
    <property type="nucleotide sequence ID" value="XM_053171027.1"/>
</dbReference>
<gene>
    <name evidence="3" type="ORF">PtA15_7A422</name>
</gene>
<keyword evidence="4" id="KW-1185">Reference proteome</keyword>
<evidence type="ECO:0008006" key="5">
    <source>
        <dbReference type="Google" id="ProtNLM"/>
    </source>
</evidence>
<evidence type="ECO:0000256" key="2">
    <source>
        <dbReference type="SAM" id="Phobius"/>
    </source>
</evidence>
<name>A0ABY7CPW4_9BASI</name>
<keyword evidence="2" id="KW-0812">Transmembrane</keyword>
<feature type="transmembrane region" description="Helical" evidence="2">
    <location>
        <begin position="14"/>
        <end position="32"/>
    </location>
</feature>
<evidence type="ECO:0000313" key="3">
    <source>
        <dbReference type="EMBL" id="WAQ86694.1"/>
    </source>
</evidence>
<evidence type="ECO:0000256" key="1">
    <source>
        <dbReference type="SAM" id="MobiDB-lite"/>
    </source>
</evidence>
<evidence type="ECO:0000313" key="4">
    <source>
        <dbReference type="Proteomes" id="UP001164743"/>
    </source>
</evidence>
<organism evidence="3 4">
    <name type="scientific">Puccinia triticina</name>
    <dbReference type="NCBI Taxonomy" id="208348"/>
    <lineage>
        <taxon>Eukaryota</taxon>
        <taxon>Fungi</taxon>
        <taxon>Dikarya</taxon>
        <taxon>Basidiomycota</taxon>
        <taxon>Pucciniomycotina</taxon>
        <taxon>Pucciniomycetes</taxon>
        <taxon>Pucciniales</taxon>
        <taxon>Pucciniaceae</taxon>
        <taxon>Puccinia</taxon>
    </lineage>
</organism>
<dbReference type="EMBL" id="CP110427">
    <property type="protein sequence ID" value="WAQ86694.1"/>
    <property type="molecule type" value="Genomic_DNA"/>
</dbReference>
<dbReference type="Proteomes" id="UP001164743">
    <property type="component" value="Chromosome 7A"/>
</dbReference>
<keyword evidence="2" id="KW-0472">Membrane</keyword>
<feature type="region of interest" description="Disordered" evidence="1">
    <location>
        <begin position="56"/>
        <end position="75"/>
    </location>
</feature>
<proteinExistence type="predicted"/>
<reference evidence="3" key="1">
    <citation type="submission" date="2022-10" db="EMBL/GenBank/DDBJ databases">
        <title>Puccinia triticina Genome sequencing and assembly.</title>
        <authorList>
            <person name="Li C."/>
        </authorList>
    </citation>
    <scope>NUCLEOTIDE SEQUENCE</scope>
    <source>
        <strain evidence="3">Pt15</strain>
    </source>
</reference>
<dbReference type="SUPFAM" id="SSF56801">
    <property type="entry name" value="Acetyl-CoA synthetase-like"/>
    <property type="match status" value="1"/>
</dbReference>
<protein>
    <recommendedName>
        <fullName evidence="5">AMP-dependent synthetase/ligase domain-containing protein</fullName>
    </recommendedName>
</protein>